<dbReference type="SUPFAM" id="SSF159594">
    <property type="entry name" value="XCC0632-like"/>
    <property type="match status" value="1"/>
</dbReference>
<reference evidence="3 4" key="1">
    <citation type="submission" date="2016-10" db="EMBL/GenBank/DDBJ databases">
        <authorList>
            <person name="de Groot N.N."/>
        </authorList>
    </citation>
    <scope>NUCLEOTIDE SEQUENCE [LARGE SCALE GENOMIC DNA]</scope>
    <source>
        <strain evidence="3 4">LMG 27731</strain>
    </source>
</reference>
<sequence>MSLRSAFPVSMIALVLATGCAMSPTPAFYTLSAVQHIEQPPGASPIAIAIDLVTVPELVDRSQIVTRLDANRVRIDEFARWADPLKSQIPRVLAADLAEIIPGAIVSTVPQRANDIAYRITVDVQNFDSLADGTVTLVVIWSVRPPNGGKQIAGRSVVRQSAVGSGYDGLVKAHSRALLSVAKDIAAATQSASRL</sequence>
<protein>
    <recommendedName>
        <fullName evidence="2">ABC-type transport auxiliary lipoprotein component domain-containing protein</fullName>
    </recommendedName>
</protein>
<dbReference type="Gene3D" id="3.40.50.10610">
    <property type="entry name" value="ABC-type transport auxiliary lipoprotein component"/>
    <property type="match status" value="1"/>
</dbReference>
<keyword evidence="1" id="KW-0732">Signal</keyword>
<dbReference type="InterPro" id="IPR005586">
    <property type="entry name" value="ABC_trans_aux"/>
</dbReference>
<accession>A0A1I7EIJ9</accession>
<evidence type="ECO:0000313" key="4">
    <source>
        <dbReference type="Proteomes" id="UP000198844"/>
    </source>
</evidence>
<name>A0A1I7EIJ9_9BURK</name>
<dbReference type="RefSeq" id="WP_093641442.1">
    <property type="nucleotide sequence ID" value="NZ_FPBH01000022.1"/>
</dbReference>
<dbReference type="Proteomes" id="UP000198844">
    <property type="component" value="Unassembled WGS sequence"/>
</dbReference>
<feature type="signal peptide" evidence="1">
    <location>
        <begin position="1"/>
        <end position="29"/>
    </location>
</feature>
<dbReference type="Pfam" id="PF03886">
    <property type="entry name" value="ABC_trans_aux"/>
    <property type="match status" value="1"/>
</dbReference>
<feature type="chain" id="PRO_5011762923" description="ABC-type transport auxiliary lipoprotein component domain-containing protein" evidence="1">
    <location>
        <begin position="30"/>
        <end position="195"/>
    </location>
</feature>
<organism evidence="3 4">
    <name type="scientific">Paraburkholderia aspalathi</name>
    <dbReference type="NCBI Taxonomy" id="1324617"/>
    <lineage>
        <taxon>Bacteria</taxon>
        <taxon>Pseudomonadati</taxon>
        <taxon>Pseudomonadota</taxon>
        <taxon>Betaproteobacteria</taxon>
        <taxon>Burkholderiales</taxon>
        <taxon>Burkholderiaceae</taxon>
        <taxon>Paraburkholderia</taxon>
    </lineage>
</organism>
<feature type="domain" description="ABC-type transport auxiliary lipoprotein component" evidence="2">
    <location>
        <begin position="29"/>
        <end position="186"/>
    </location>
</feature>
<evidence type="ECO:0000313" key="3">
    <source>
        <dbReference type="EMBL" id="SFU23727.1"/>
    </source>
</evidence>
<dbReference type="EMBL" id="FPBH01000022">
    <property type="protein sequence ID" value="SFU23727.1"/>
    <property type="molecule type" value="Genomic_DNA"/>
</dbReference>
<evidence type="ECO:0000259" key="2">
    <source>
        <dbReference type="Pfam" id="PF03886"/>
    </source>
</evidence>
<proteinExistence type="predicted"/>
<evidence type="ECO:0000256" key="1">
    <source>
        <dbReference type="SAM" id="SignalP"/>
    </source>
</evidence>
<dbReference type="AlphaFoldDB" id="A0A1I7EIJ9"/>
<gene>
    <name evidence="3" type="ORF">SAMN05192563_1022121</name>
</gene>
<dbReference type="PROSITE" id="PS51257">
    <property type="entry name" value="PROKAR_LIPOPROTEIN"/>
    <property type="match status" value="1"/>
</dbReference>
<dbReference type="OrthoDB" id="1494661at2"/>